<reference evidence="3" key="1">
    <citation type="submission" date="2021-02" db="EMBL/GenBank/DDBJ databases">
        <authorList>
            <person name="Dougan E. K."/>
            <person name="Rhodes N."/>
            <person name="Thang M."/>
            <person name="Chan C."/>
        </authorList>
    </citation>
    <scope>NUCLEOTIDE SEQUENCE</scope>
</reference>
<dbReference type="NCBIfam" id="TIGR00756">
    <property type="entry name" value="PPR"/>
    <property type="match status" value="2"/>
</dbReference>
<evidence type="ECO:0000256" key="2">
    <source>
        <dbReference type="PROSITE-ProRule" id="PRU00708"/>
    </source>
</evidence>
<comment type="caution">
    <text evidence="3">The sequence shown here is derived from an EMBL/GenBank/DDBJ whole genome shotgun (WGS) entry which is preliminary data.</text>
</comment>
<dbReference type="Gene3D" id="1.25.40.10">
    <property type="entry name" value="Tetratricopeptide repeat domain"/>
    <property type="match status" value="1"/>
</dbReference>
<proteinExistence type="predicted"/>
<protein>
    <submittedName>
        <fullName evidence="3">PPR5 protein</fullName>
    </submittedName>
</protein>
<accession>A0A812HMR8</accession>
<dbReference type="InterPro" id="IPR011990">
    <property type="entry name" value="TPR-like_helical_dom_sf"/>
</dbReference>
<evidence type="ECO:0000256" key="1">
    <source>
        <dbReference type="ARBA" id="ARBA00022737"/>
    </source>
</evidence>
<name>A0A812HMR8_9DINO</name>
<gene>
    <name evidence="3" type="primary">PPR5</name>
    <name evidence="3" type="ORF">SNAT2548_LOCUS1725</name>
</gene>
<sequence>MPSQVQLQQLLTAKRAQRIHPATTAFQQLLAGEAKAGDGYRAELWFRRMVWSKCAPDVASYTSVIAAFARAGEPRAAEAWLRRMELRGLRVPVATCNAVLDAFAKRGRLRAAEWWFSFMTDSDIQPDHISFGAPVSE</sequence>
<keyword evidence="4" id="KW-1185">Reference proteome</keyword>
<dbReference type="Pfam" id="PF01535">
    <property type="entry name" value="PPR"/>
    <property type="match status" value="3"/>
</dbReference>
<feature type="repeat" description="PPR" evidence="2">
    <location>
        <begin position="92"/>
        <end position="126"/>
    </location>
</feature>
<dbReference type="OrthoDB" id="417601at2759"/>
<evidence type="ECO:0000313" key="4">
    <source>
        <dbReference type="Proteomes" id="UP000604046"/>
    </source>
</evidence>
<dbReference type="AlphaFoldDB" id="A0A812HMR8"/>
<dbReference type="PANTHER" id="PTHR47447">
    <property type="entry name" value="OS03G0856100 PROTEIN"/>
    <property type="match status" value="1"/>
</dbReference>
<dbReference type="PANTHER" id="PTHR47447:SF21">
    <property type="entry name" value="PENTACOTRIPEPTIDE-REPEAT REGION OF PRORP DOMAIN-CONTAINING PROTEIN"/>
    <property type="match status" value="1"/>
</dbReference>
<feature type="repeat" description="PPR" evidence="2">
    <location>
        <begin position="57"/>
        <end position="91"/>
    </location>
</feature>
<dbReference type="InterPro" id="IPR002885">
    <property type="entry name" value="PPR_rpt"/>
</dbReference>
<evidence type="ECO:0000313" key="3">
    <source>
        <dbReference type="EMBL" id="CAE6955507.1"/>
    </source>
</evidence>
<organism evidence="3 4">
    <name type="scientific">Symbiodinium natans</name>
    <dbReference type="NCBI Taxonomy" id="878477"/>
    <lineage>
        <taxon>Eukaryota</taxon>
        <taxon>Sar</taxon>
        <taxon>Alveolata</taxon>
        <taxon>Dinophyceae</taxon>
        <taxon>Suessiales</taxon>
        <taxon>Symbiodiniaceae</taxon>
        <taxon>Symbiodinium</taxon>
    </lineage>
</organism>
<dbReference type="EMBL" id="CAJNDS010000100">
    <property type="protein sequence ID" value="CAE6955507.1"/>
    <property type="molecule type" value="Genomic_DNA"/>
</dbReference>
<dbReference type="PROSITE" id="PS51375">
    <property type="entry name" value="PPR"/>
    <property type="match status" value="2"/>
</dbReference>
<dbReference type="Proteomes" id="UP000604046">
    <property type="component" value="Unassembled WGS sequence"/>
</dbReference>
<keyword evidence="1" id="KW-0677">Repeat</keyword>